<evidence type="ECO:0000313" key="1">
    <source>
        <dbReference type="EMBL" id="KAA1243557.1"/>
    </source>
</evidence>
<dbReference type="InterPro" id="IPR029787">
    <property type="entry name" value="Nucleotide_cyclase"/>
</dbReference>
<dbReference type="Proteomes" id="UP000324701">
    <property type="component" value="Unassembled WGS sequence"/>
</dbReference>
<comment type="caution">
    <text evidence="1">The sequence shown here is derived from an EMBL/GenBank/DDBJ whole genome shotgun (WGS) entry which is preliminary data.</text>
</comment>
<evidence type="ECO:0000313" key="2">
    <source>
        <dbReference type="Proteomes" id="UP000324701"/>
    </source>
</evidence>
<protein>
    <submittedName>
        <fullName evidence="1">Uncharacterized protein</fullName>
    </submittedName>
</protein>
<dbReference type="SUPFAM" id="SSF55073">
    <property type="entry name" value="Nucleotide cyclase"/>
    <property type="match status" value="1"/>
</dbReference>
<sequence length="72" mass="7436">MVASVGTAVLLFGLMVVLPSVVAAVECAPAARLCDKANPGQVLLSNVTRVMAGRGGEHTFRSVGDLELKANR</sequence>
<gene>
    <name evidence="1" type="ORF">F0Q45_25530</name>
</gene>
<accession>A0A5B1B478</accession>
<organism evidence="1 2">
    <name type="scientific">Mycobacterium simiae</name>
    <name type="common">Mycobacterium habana</name>
    <dbReference type="NCBI Taxonomy" id="1784"/>
    <lineage>
        <taxon>Bacteria</taxon>
        <taxon>Bacillati</taxon>
        <taxon>Actinomycetota</taxon>
        <taxon>Actinomycetes</taxon>
        <taxon>Mycobacteriales</taxon>
        <taxon>Mycobacteriaceae</taxon>
        <taxon>Mycobacterium</taxon>
        <taxon>Mycobacterium simiae complex</taxon>
    </lineage>
</organism>
<keyword evidence="2" id="KW-1185">Reference proteome</keyword>
<reference evidence="1 2" key="1">
    <citation type="submission" date="2019-09" db="EMBL/GenBank/DDBJ databases">
        <title>Report of infection by Mycobacterium simiae a patient suffering from pulmonary tuberculosis.</title>
        <authorList>
            <person name="Mohanty P.S."/>
            <person name="Bansal A.K."/>
            <person name="Singh H."/>
            <person name="Sharma S."/>
            <person name="Patil S.A."/>
            <person name="Upadhaya P."/>
            <person name="Singh P.K."/>
            <person name="Kumar D."/>
            <person name="Kumar S."/>
            <person name="Singh R.K."/>
            <person name="Chaudhary B."/>
        </authorList>
    </citation>
    <scope>NUCLEOTIDE SEQUENCE [LARGE SCALE GENOMIC DNA]</scope>
    <source>
        <strain evidence="1 2">JAL-560-SIM</strain>
    </source>
</reference>
<dbReference type="EMBL" id="VTZN01000339">
    <property type="protein sequence ID" value="KAA1243557.1"/>
    <property type="molecule type" value="Genomic_DNA"/>
</dbReference>
<name>A0A5B1B478_MYCSI</name>
<dbReference type="AlphaFoldDB" id="A0A5B1B478"/>
<proteinExistence type="predicted"/>